<evidence type="ECO:0000313" key="1">
    <source>
        <dbReference type="EMBL" id="GER34722.1"/>
    </source>
</evidence>
<dbReference type="InterPro" id="IPR011990">
    <property type="entry name" value="TPR-like_helical_dom_sf"/>
</dbReference>
<accession>A0A5A7PQI1</accession>
<proteinExistence type="predicted"/>
<dbReference type="PANTHER" id="PTHR46224:SF6">
    <property type="entry name" value="ANKYRIN REPEAT FAMILY PROTEIN"/>
    <property type="match status" value="1"/>
</dbReference>
<name>A0A5A7PQI1_STRAF</name>
<gene>
    <name evidence="1" type="ORF">STAS_10972</name>
</gene>
<dbReference type="Proteomes" id="UP000325081">
    <property type="component" value="Unassembled WGS sequence"/>
</dbReference>
<dbReference type="PANTHER" id="PTHR46224">
    <property type="entry name" value="ANKYRIN REPEAT FAMILY PROTEIN"/>
    <property type="match status" value="1"/>
</dbReference>
<dbReference type="OrthoDB" id="20872at2759"/>
<dbReference type="AlphaFoldDB" id="A0A5A7PQI1"/>
<keyword evidence="2" id="KW-1185">Reference proteome</keyword>
<reference evidence="2" key="1">
    <citation type="journal article" date="2019" name="Curr. Biol.">
        <title>Genome Sequence of Striga asiatica Provides Insight into the Evolution of Plant Parasitism.</title>
        <authorList>
            <person name="Yoshida S."/>
            <person name="Kim S."/>
            <person name="Wafula E.K."/>
            <person name="Tanskanen J."/>
            <person name="Kim Y.M."/>
            <person name="Honaas L."/>
            <person name="Yang Z."/>
            <person name="Spallek T."/>
            <person name="Conn C.E."/>
            <person name="Ichihashi Y."/>
            <person name="Cheong K."/>
            <person name="Cui S."/>
            <person name="Der J.P."/>
            <person name="Gundlach H."/>
            <person name="Jiao Y."/>
            <person name="Hori C."/>
            <person name="Ishida J.K."/>
            <person name="Kasahara H."/>
            <person name="Kiba T."/>
            <person name="Kim M.S."/>
            <person name="Koo N."/>
            <person name="Laohavisit A."/>
            <person name="Lee Y.H."/>
            <person name="Lumba S."/>
            <person name="McCourt P."/>
            <person name="Mortimer J.C."/>
            <person name="Mutuku J.M."/>
            <person name="Nomura T."/>
            <person name="Sasaki-Sekimoto Y."/>
            <person name="Seto Y."/>
            <person name="Wang Y."/>
            <person name="Wakatake T."/>
            <person name="Sakakibara H."/>
            <person name="Demura T."/>
            <person name="Yamaguchi S."/>
            <person name="Yoneyama K."/>
            <person name="Manabe R.I."/>
            <person name="Nelson D.C."/>
            <person name="Schulman A.H."/>
            <person name="Timko M.P."/>
            <person name="dePamphilis C.W."/>
            <person name="Choi D."/>
            <person name="Shirasu K."/>
        </authorList>
    </citation>
    <scope>NUCLEOTIDE SEQUENCE [LARGE SCALE GENOMIC DNA]</scope>
    <source>
        <strain evidence="2">cv. UVA1</strain>
    </source>
</reference>
<comment type="caution">
    <text evidence="1">The sequence shown here is derived from an EMBL/GenBank/DDBJ whole genome shotgun (WGS) entry which is preliminary data.</text>
</comment>
<dbReference type="Gene3D" id="1.25.40.10">
    <property type="entry name" value="Tetratricopeptide repeat domain"/>
    <property type="match status" value="1"/>
</dbReference>
<dbReference type="InterPro" id="IPR051616">
    <property type="entry name" value="Cul2-RING_E3_ligase_SR"/>
</dbReference>
<evidence type="ECO:0000313" key="2">
    <source>
        <dbReference type="Proteomes" id="UP000325081"/>
    </source>
</evidence>
<sequence length="316" mass="35354">MSLCTLQSLPVAYCIIASVREWSIDGILQHMQHISGRSEDENKSLKESSKLKDNALSKQDIPEVTAEAKKKAAEAKARGDDAFRRKDFMAAIDAYTQCPLILLFVTIDLDPTDATLLSNISLCWIRLGQADHALADAKLLGPIGPRLAIVIINSLISLSAGNQLLQTMAAAQVNLIGHKVLTHSDMLNLEIHNVLQQHIHFHANRQQLVFVTPAGDFNVRASLRNSNEAFLWRQGWLACADANGWEKESESPFHLTQMASKTALWLCWHLRLHRVLLFRMSSGIICFYVSLLSTIKLCHLTFGILKSIFELCCYFC</sequence>
<protein>
    <submittedName>
        <fullName evidence="1">Ankyrin repeat family protein</fullName>
    </submittedName>
</protein>
<dbReference type="EMBL" id="BKCP01004949">
    <property type="protein sequence ID" value="GER34722.1"/>
    <property type="molecule type" value="Genomic_DNA"/>
</dbReference>
<organism evidence="1 2">
    <name type="scientific">Striga asiatica</name>
    <name type="common">Asiatic witchweed</name>
    <name type="synonym">Buchnera asiatica</name>
    <dbReference type="NCBI Taxonomy" id="4170"/>
    <lineage>
        <taxon>Eukaryota</taxon>
        <taxon>Viridiplantae</taxon>
        <taxon>Streptophyta</taxon>
        <taxon>Embryophyta</taxon>
        <taxon>Tracheophyta</taxon>
        <taxon>Spermatophyta</taxon>
        <taxon>Magnoliopsida</taxon>
        <taxon>eudicotyledons</taxon>
        <taxon>Gunneridae</taxon>
        <taxon>Pentapetalae</taxon>
        <taxon>asterids</taxon>
        <taxon>lamiids</taxon>
        <taxon>Lamiales</taxon>
        <taxon>Orobanchaceae</taxon>
        <taxon>Buchnereae</taxon>
        <taxon>Striga</taxon>
    </lineage>
</organism>
<dbReference type="SUPFAM" id="SSF48452">
    <property type="entry name" value="TPR-like"/>
    <property type="match status" value="1"/>
</dbReference>